<keyword evidence="6 7" id="KW-0472">Membrane</keyword>
<feature type="transmembrane region" description="Helical" evidence="7">
    <location>
        <begin position="47"/>
        <end position="68"/>
    </location>
</feature>
<feature type="transmembrane region" description="Helical" evidence="7">
    <location>
        <begin position="528"/>
        <end position="553"/>
    </location>
</feature>
<dbReference type="PANTHER" id="PTHR43652">
    <property type="entry name" value="BASIC AMINO ACID ANTIPORTER YFCC-RELATED"/>
    <property type="match status" value="1"/>
</dbReference>
<feature type="transmembrane region" description="Helical" evidence="7">
    <location>
        <begin position="172"/>
        <end position="195"/>
    </location>
</feature>
<dbReference type="GO" id="GO:0005886">
    <property type="term" value="C:plasma membrane"/>
    <property type="evidence" value="ECO:0007669"/>
    <property type="project" value="TreeGrafter"/>
</dbReference>
<dbReference type="PANTHER" id="PTHR43652:SF2">
    <property type="entry name" value="BASIC AMINO ACID ANTIPORTER YFCC-RELATED"/>
    <property type="match status" value="1"/>
</dbReference>
<keyword evidence="3 7" id="KW-0812">Transmembrane</keyword>
<evidence type="ECO:0000313" key="9">
    <source>
        <dbReference type="EMBL" id="MDJ1479391.1"/>
    </source>
</evidence>
<dbReference type="RefSeq" id="WP_313975530.1">
    <property type="nucleotide sequence ID" value="NZ_JASJOS010000001.1"/>
</dbReference>
<dbReference type="InterPro" id="IPR051679">
    <property type="entry name" value="DASS-Related_Transporters"/>
</dbReference>
<dbReference type="InterPro" id="IPR006037">
    <property type="entry name" value="RCK_C"/>
</dbReference>
<reference evidence="9" key="1">
    <citation type="submission" date="2023-05" db="EMBL/GenBank/DDBJ databases">
        <authorList>
            <person name="Zhang X."/>
        </authorList>
    </citation>
    <scope>NUCLEOTIDE SEQUENCE</scope>
    <source>
        <strain evidence="9">YF14B1</strain>
    </source>
</reference>
<dbReference type="GO" id="GO:0006813">
    <property type="term" value="P:potassium ion transport"/>
    <property type="evidence" value="ECO:0007669"/>
    <property type="project" value="InterPro"/>
</dbReference>
<dbReference type="EMBL" id="JASJOS010000001">
    <property type="protein sequence ID" value="MDJ1479391.1"/>
    <property type="molecule type" value="Genomic_DNA"/>
</dbReference>
<feature type="transmembrane region" description="Helical" evidence="7">
    <location>
        <begin position="397"/>
        <end position="430"/>
    </location>
</feature>
<evidence type="ECO:0000256" key="6">
    <source>
        <dbReference type="ARBA" id="ARBA00023136"/>
    </source>
</evidence>
<dbReference type="InterPro" id="IPR036721">
    <property type="entry name" value="RCK_C_sf"/>
</dbReference>
<evidence type="ECO:0000313" key="10">
    <source>
        <dbReference type="Proteomes" id="UP001241110"/>
    </source>
</evidence>
<dbReference type="Pfam" id="PF03600">
    <property type="entry name" value="CitMHS"/>
    <property type="match status" value="1"/>
</dbReference>
<evidence type="ECO:0000256" key="5">
    <source>
        <dbReference type="ARBA" id="ARBA00022989"/>
    </source>
</evidence>
<dbReference type="InterPro" id="IPR004680">
    <property type="entry name" value="Cit_transptr-like_dom"/>
</dbReference>
<evidence type="ECO:0000256" key="1">
    <source>
        <dbReference type="ARBA" id="ARBA00004141"/>
    </source>
</evidence>
<feature type="domain" description="RCK C-terminal" evidence="8">
    <location>
        <begin position="295"/>
        <end position="380"/>
    </location>
</feature>
<dbReference type="Gene3D" id="3.30.70.1450">
    <property type="entry name" value="Regulator of K+ conductance, C-terminal domain"/>
    <property type="match status" value="2"/>
</dbReference>
<dbReference type="SUPFAM" id="SSF116726">
    <property type="entry name" value="TrkA C-terminal domain-like"/>
    <property type="match status" value="2"/>
</dbReference>
<evidence type="ECO:0000256" key="3">
    <source>
        <dbReference type="ARBA" id="ARBA00022692"/>
    </source>
</evidence>
<dbReference type="GO" id="GO:0008324">
    <property type="term" value="F:monoatomic cation transmembrane transporter activity"/>
    <property type="evidence" value="ECO:0007669"/>
    <property type="project" value="InterPro"/>
</dbReference>
<dbReference type="PROSITE" id="PS51202">
    <property type="entry name" value="RCK_C"/>
    <property type="match status" value="2"/>
</dbReference>
<organism evidence="9 10">
    <name type="scientific">Xanthocytophaga flava</name>
    <dbReference type="NCBI Taxonomy" id="3048013"/>
    <lineage>
        <taxon>Bacteria</taxon>
        <taxon>Pseudomonadati</taxon>
        <taxon>Bacteroidota</taxon>
        <taxon>Cytophagia</taxon>
        <taxon>Cytophagales</taxon>
        <taxon>Rhodocytophagaceae</taxon>
        <taxon>Xanthocytophaga</taxon>
    </lineage>
</organism>
<evidence type="ECO:0000256" key="2">
    <source>
        <dbReference type="ARBA" id="ARBA00022448"/>
    </source>
</evidence>
<evidence type="ECO:0000256" key="7">
    <source>
        <dbReference type="SAM" id="Phobius"/>
    </source>
</evidence>
<keyword evidence="5 7" id="KW-1133">Transmembrane helix</keyword>
<protein>
    <submittedName>
        <fullName evidence="9">SLC13 family permease</fullName>
    </submittedName>
</protein>
<comment type="subcellular location">
    <subcellularLocation>
        <location evidence="1">Membrane</location>
        <topology evidence="1">Multi-pass membrane protein</topology>
    </subcellularLocation>
</comment>
<evidence type="ECO:0000256" key="4">
    <source>
        <dbReference type="ARBA" id="ARBA00022737"/>
    </source>
</evidence>
<feature type="transmembrane region" description="Helical" evidence="7">
    <location>
        <begin position="481"/>
        <end position="498"/>
    </location>
</feature>
<feature type="transmembrane region" description="Helical" evidence="7">
    <location>
        <begin position="565"/>
        <end position="585"/>
    </location>
</feature>
<dbReference type="AlphaFoldDB" id="A0AAE3QIS4"/>
<sequence length="587" mass="63729">MEIALVLILLVVAIILFATEKLSVDVVTILLLIVLVLSGILSPEEAFVGFSSDFIIILASIFVVSGALQETGVLDRIGSSLVKISSKATAGVVATLVMFIAGSVSAFMNNTTVTAIFVGPVIGVAKKLRISPSKLLMPLAFSSILGGTCTLIGTSTNVAVSGYLEKNNLTSIGMFEITPIGIILFLTGIAFMFLVGNKMLPDYKDSTYMEEYSMREYLSEVVVTPGSALAGQRIFNTELSRMDIRILKILRANQVYFPHPDLVIQENDLLLVEAKLDDLIRIKETNGIEIRGDMLSNASLESPEIQLAEVLVTRTDSDLIGNNIKNANFRQRFGLVVIAIHRYGETLREKIHNIDLKLGDLLLVQGTPERLAYLRENHDLTVMGEFKPLLFKQKRGILVVALFVLAVLVGSLTNIPLSVCFLTAAVGSVLTKAISSQKAYEIIDWRLLILIGGMSAFGMAMQKTGASEWLANLIVDWFKPFGNVAILAGFVILTVFLTQPMSNAAAALVILPIALQTATSLQVSPRTFAIGVMLAASVSLVTPFEPSCILVYAPGKYKFADFFKIGSLLTCILVVIIVVLVPYLWPF</sequence>
<accession>A0AAE3QIS4</accession>
<feature type="domain" description="RCK C-terminal" evidence="8">
    <location>
        <begin position="206"/>
        <end position="288"/>
    </location>
</feature>
<evidence type="ECO:0000259" key="8">
    <source>
        <dbReference type="PROSITE" id="PS51202"/>
    </source>
</evidence>
<gene>
    <name evidence="9" type="ORF">QNI16_02775</name>
</gene>
<dbReference type="Pfam" id="PF02080">
    <property type="entry name" value="TrkA_C"/>
    <property type="match status" value="2"/>
</dbReference>
<dbReference type="Proteomes" id="UP001241110">
    <property type="component" value="Unassembled WGS sequence"/>
</dbReference>
<keyword evidence="2" id="KW-0813">Transport</keyword>
<feature type="transmembrane region" description="Helical" evidence="7">
    <location>
        <begin position="80"/>
        <end position="101"/>
    </location>
</feature>
<feature type="transmembrane region" description="Helical" evidence="7">
    <location>
        <begin position="442"/>
        <end position="460"/>
    </location>
</feature>
<name>A0AAE3QIS4_9BACT</name>
<comment type="caution">
    <text evidence="9">The sequence shown here is derived from an EMBL/GenBank/DDBJ whole genome shotgun (WGS) entry which is preliminary data.</text>
</comment>
<keyword evidence="4" id="KW-0677">Repeat</keyword>
<proteinExistence type="predicted"/>
<feature type="transmembrane region" description="Helical" evidence="7">
    <location>
        <begin position="137"/>
        <end position="160"/>
    </location>
</feature>